<dbReference type="InterPro" id="IPR050260">
    <property type="entry name" value="FAD-bd_OxRdtase"/>
</dbReference>
<comment type="similarity">
    <text evidence="2">Belongs to the class-III pyridine nucleotide-disulfide oxidoreductase family.</text>
</comment>
<keyword evidence="5 9" id="KW-0560">Oxidoreductase</keyword>
<dbReference type="PRINTS" id="PR00411">
    <property type="entry name" value="PNDRDTASEI"/>
</dbReference>
<evidence type="ECO:0000256" key="2">
    <source>
        <dbReference type="ARBA" id="ARBA00009130"/>
    </source>
</evidence>
<evidence type="ECO:0000256" key="4">
    <source>
        <dbReference type="ARBA" id="ARBA00022827"/>
    </source>
</evidence>
<evidence type="ECO:0000259" key="8">
    <source>
        <dbReference type="Pfam" id="PF07992"/>
    </source>
</evidence>
<evidence type="ECO:0000256" key="5">
    <source>
        <dbReference type="ARBA" id="ARBA00023002"/>
    </source>
</evidence>
<dbReference type="SUPFAM" id="SSF51905">
    <property type="entry name" value="FAD/NAD(P)-binding domain"/>
    <property type="match status" value="1"/>
</dbReference>
<keyword evidence="10" id="KW-1185">Reference proteome</keyword>
<dbReference type="AlphaFoldDB" id="A0AAF0YLT3"/>
<feature type="domain" description="Pyridine nucleotide-disulphide oxidoreductase dimerisation" evidence="7">
    <location>
        <begin position="326"/>
        <end position="424"/>
    </location>
</feature>
<keyword evidence="3" id="KW-0285">Flavoprotein</keyword>
<dbReference type="Gene3D" id="3.50.50.60">
    <property type="entry name" value="FAD/NAD(P)-binding domain"/>
    <property type="match status" value="2"/>
</dbReference>
<dbReference type="InterPro" id="IPR023753">
    <property type="entry name" value="FAD/NAD-binding_dom"/>
</dbReference>
<protein>
    <submittedName>
        <fullName evidence="9">CoA-disulfide reductase</fullName>
        <ecNumber evidence="9">1.8.1.14</ecNumber>
    </submittedName>
</protein>
<evidence type="ECO:0000256" key="6">
    <source>
        <dbReference type="ARBA" id="ARBA00023284"/>
    </source>
</evidence>
<dbReference type="KEGG" id="nmy:CJ229_008385"/>
<reference evidence="10" key="1">
    <citation type="submission" date="2017-09" db="EMBL/GenBank/DDBJ databases">
        <title>Bacterial strain isolated from the female urinary microbiota.</title>
        <authorList>
            <person name="Thomas-White K."/>
            <person name="Kumar N."/>
            <person name="Forster S."/>
            <person name="Putonti C."/>
            <person name="Lawley T."/>
            <person name="Wolfe A.J."/>
        </authorList>
    </citation>
    <scope>NUCLEOTIDE SEQUENCE [LARGE SCALE GENOMIC DNA]</scope>
    <source>
        <strain evidence="10">UMB0959</strain>
    </source>
</reference>
<dbReference type="Proteomes" id="UP000243626">
    <property type="component" value="Chromosome"/>
</dbReference>
<dbReference type="PANTHER" id="PTHR43429">
    <property type="entry name" value="PYRIDINE NUCLEOTIDE-DISULFIDE OXIDOREDUCTASE DOMAIN-CONTAINING"/>
    <property type="match status" value="1"/>
</dbReference>
<proteinExistence type="inferred from homology"/>
<dbReference type="NCBIfam" id="NF010037">
    <property type="entry name" value="PRK13512.1"/>
    <property type="match status" value="1"/>
</dbReference>
<keyword evidence="6" id="KW-0676">Redox-active center</keyword>
<dbReference type="EC" id="1.8.1.14" evidence="9"/>
<evidence type="ECO:0000313" key="9">
    <source>
        <dbReference type="EMBL" id="WOS96089.1"/>
    </source>
</evidence>
<sequence>MKLVIIGGLSGGMTVASQFRRLNTTSEIVVYDKNPYVSFANCGLPYYLSREVSERSDLIARTPEQLKNQGIDVHTEHEVISVNDKENYVTVKNLKTGDTFDDPYDKLIVSPGAQANEIEAVKHAPQSFVLQHLHHLDLIEQYITENDVKHAVVIGTGFVGLEVSEQLRKRGLEVTILQHNERVYSTIEEEFSEPIKEEMDKNGIRLELNSEPVKLDGTKLTLNNGEVIDAELIIQAIGITPRTDFLKSSNVVMNDGYIPVDEYGLTNIDNIYAIGDAIETHYQHVPHKKVSVALAWPAHRLAYIIANHLAENDQYKHDGLLSVSILRYFDVAVGKMGLSLKDLEDEDYIIVEQTQNNKAGYMPGAKPLSLKIYVDKNTRKILRASGIGEKGLDKRLDILSTLTRLGGTVDDLINIEVAYAPPFSSPKDIVNMLGYKAIGKL</sequence>
<organism evidence="9 10">
    <name type="scientific">Nosocomiicoccus massiliensis</name>
    <dbReference type="NCBI Taxonomy" id="1232430"/>
    <lineage>
        <taxon>Bacteria</taxon>
        <taxon>Bacillati</taxon>
        <taxon>Bacillota</taxon>
        <taxon>Bacilli</taxon>
        <taxon>Bacillales</taxon>
        <taxon>Staphylococcaceae</taxon>
        <taxon>Nosocomiicoccus</taxon>
    </lineage>
</organism>
<dbReference type="SUPFAM" id="SSF55424">
    <property type="entry name" value="FAD/NAD-linked reductases, dimerisation (C-terminal) domain"/>
    <property type="match status" value="1"/>
</dbReference>
<comment type="cofactor">
    <cofactor evidence="1">
        <name>FAD</name>
        <dbReference type="ChEBI" id="CHEBI:57692"/>
    </cofactor>
</comment>
<dbReference type="EMBL" id="CP136964">
    <property type="protein sequence ID" value="WOS96089.1"/>
    <property type="molecule type" value="Genomic_DNA"/>
</dbReference>
<dbReference type="Pfam" id="PF07992">
    <property type="entry name" value="Pyr_redox_2"/>
    <property type="match status" value="1"/>
</dbReference>
<dbReference type="InterPro" id="IPR004099">
    <property type="entry name" value="Pyr_nucl-diS_OxRdtase_dimer"/>
</dbReference>
<evidence type="ECO:0000259" key="7">
    <source>
        <dbReference type="Pfam" id="PF02852"/>
    </source>
</evidence>
<dbReference type="RefSeq" id="WP_102167794.1">
    <property type="nucleotide sequence ID" value="NZ_CP136964.1"/>
</dbReference>
<dbReference type="PRINTS" id="PR00368">
    <property type="entry name" value="FADPNR"/>
</dbReference>
<evidence type="ECO:0000256" key="3">
    <source>
        <dbReference type="ARBA" id="ARBA00022630"/>
    </source>
</evidence>
<dbReference type="InterPro" id="IPR016156">
    <property type="entry name" value="FAD/NAD-linked_Rdtase_dimer_sf"/>
</dbReference>
<dbReference type="Pfam" id="PF02852">
    <property type="entry name" value="Pyr_redox_dim"/>
    <property type="match status" value="1"/>
</dbReference>
<name>A0AAF0YLT3_9STAP</name>
<evidence type="ECO:0000256" key="1">
    <source>
        <dbReference type="ARBA" id="ARBA00001974"/>
    </source>
</evidence>
<evidence type="ECO:0000313" key="10">
    <source>
        <dbReference type="Proteomes" id="UP000243626"/>
    </source>
</evidence>
<accession>A0AAF0YLT3</accession>
<dbReference type="InterPro" id="IPR036188">
    <property type="entry name" value="FAD/NAD-bd_sf"/>
</dbReference>
<dbReference type="PANTHER" id="PTHR43429:SF1">
    <property type="entry name" value="NAD(P)H SULFUR OXIDOREDUCTASE (COA-DEPENDENT)"/>
    <property type="match status" value="1"/>
</dbReference>
<feature type="domain" description="FAD/NAD(P)-binding" evidence="8">
    <location>
        <begin position="1"/>
        <end position="286"/>
    </location>
</feature>
<dbReference type="GO" id="GO:0050451">
    <property type="term" value="F:CoA-disulfide reductase (NADPH) activity"/>
    <property type="evidence" value="ECO:0007669"/>
    <property type="project" value="UniProtKB-EC"/>
</dbReference>
<gene>
    <name evidence="9" type="ORF">CJ229_008385</name>
</gene>
<keyword evidence="4" id="KW-0274">FAD</keyword>